<dbReference type="Pfam" id="PF02661">
    <property type="entry name" value="Fic"/>
    <property type="match status" value="1"/>
</dbReference>
<dbReference type="InterPro" id="IPR036388">
    <property type="entry name" value="WH-like_DNA-bd_sf"/>
</dbReference>
<reference evidence="2 3" key="1">
    <citation type="submission" date="2021-03" db="EMBL/GenBank/DDBJ databases">
        <title>Enterococcal diversity collection.</title>
        <authorList>
            <person name="Gilmore M.S."/>
            <person name="Schwartzman J."/>
            <person name="Van Tyne D."/>
            <person name="Martin M."/>
            <person name="Earl A.M."/>
            <person name="Manson A.L."/>
            <person name="Straub T."/>
            <person name="Salamzade R."/>
            <person name="Saavedra J."/>
            <person name="Lebreton F."/>
            <person name="Prichula J."/>
            <person name="Schaufler K."/>
            <person name="Gaca A."/>
            <person name="Sgardioli B."/>
            <person name="Wagenaar J."/>
            <person name="Strong T."/>
        </authorList>
    </citation>
    <scope>NUCLEOTIDE SEQUENCE [LARGE SCALE GENOMIC DNA]</scope>
    <source>
        <strain evidence="2 3">669A</strain>
    </source>
</reference>
<evidence type="ECO:0000313" key="2">
    <source>
        <dbReference type="EMBL" id="MBO1306637.1"/>
    </source>
</evidence>
<dbReference type="InterPro" id="IPR036597">
    <property type="entry name" value="Fido-like_dom_sf"/>
</dbReference>
<dbReference type="InterPro" id="IPR003812">
    <property type="entry name" value="Fido"/>
</dbReference>
<dbReference type="PANTHER" id="PTHR13504">
    <property type="entry name" value="FIDO DOMAIN-CONTAINING PROTEIN DDB_G0283145"/>
    <property type="match status" value="1"/>
</dbReference>
<dbReference type="PANTHER" id="PTHR13504:SF38">
    <property type="entry name" value="FIDO DOMAIN-CONTAINING PROTEIN"/>
    <property type="match status" value="1"/>
</dbReference>
<proteinExistence type="predicted"/>
<dbReference type="PROSITE" id="PS51459">
    <property type="entry name" value="FIDO"/>
    <property type="match status" value="1"/>
</dbReference>
<accession>A0ABS3LAH3</accession>
<protein>
    <submittedName>
        <fullName evidence="2">Fic family protein</fullName>
    </submittedName>
</protein>
<feature type="domain" description="Fido" evidence="1">
    <location>
        <begin position="95"/>
        <end position="238"/>
    </location>
</feature>
<gene>
    <name evidence="2" type="ORF">JZO70_10720</name>
</gene>
<evidence type="ECO:0000259" key="1">
    <source>
        <dbReference type="PROSITE" id="PS51459"/>
    </source>
</evidence>
<sequence length="326" mass="37363">MTPQFSITNKMLRQIVEITQLITRLELTRERDLHLRKENRLRTIHSSLAIENNSLSLDQVTDIINGKPVLGKPQEIHEVKNAYEAYEKSFRLNPYSVEDFLTAHALLTADLVENPGKFRNTDVGVFDNQGKVVHVGARPEFVPQLVKELFEWGKNDDTPDLIKSCIIHFEIEIIHPFEDGNGRMGRMWQSLILSKFAEIFEWIPIETIIYQHQQEYYAALEQGNNAVDSTVFIEFMLDVILETLKQYPQAASAKIKNEQLNARENEFLNLVLGYLQDHPAITNKDAQALSGKSPATVRGYFAKLVDLDLLEADGNNKARKYRLPLN</sequence>
<dbReference type="Gene3D" id="1.10.3290.10">
    <property type="entry name" value="Fido-like domain"/>
    <property type="match status" value="1"/>
</dbReference>
<keyword evidence="3" id="KW-1185">Reference proteome</keyword>
<dbReference type="Gene3D" id="1.10.10.10">
    <property type="entry name" value="Winged helix-like DNA-binding domain superfamily/Winged helix DNA-binding domain"/>
    <property type="match status" value="1"/>
</dbReference>
<dbReference type="InterPro" id="IPR040198">
    <property type="entry name" value="Fido_containing"/>
</dbReference>
<dbReference type="Proteomes" id="UP000664601">
    <property type="component" value="Unassembled WGS sequence"/>
</dbReference>
<dbReference type="SUPFAM" id="SSF140931">
    <property type="entry name" value="Fic-like"/>
    <property type="match status" value="1"/>
</dbReference>
<comment type="caution">
    <text evidence="2">The sequence shown here is derived from an EMBL/GenBank/DDBJ whole genome shotgun (WGS) entry which is preliminary data.</text>
</comment>
<evidence type="ECO:0000313" key="3">
    <source>
        <dbReference type="Proteomes" id="UP000664601"/>
    </source>
</evidence>
<name>A0ABS3LAH3_9ENTE</name>
<dbReference type="EMBL" id="JAFREM010000017">
    <property type="protein sequence ID" value="MBO1306637.1"/>
    <property type="molecule type" value="Genomic_DNA"/>
</dbReference>
<dbReference type="RefSeq" id="WP_207673568.1">
    <property type="nucleotide sequence ID" value="NZ_JAFREM010000017.1"/>
</dbReference>
<organism evidence="2 3">
    <name type="scientific">Candidatus Enterococcus moelleringii</name>
    <dbReference type="NCBI Taxonomy" id="2815325"/>
    <lineage>
        <taxon>Bacteria</taxon>
        <taxon>Bacillati</taxon>
        <taxon>Bacillota</taxon>
        <taxon>Bacilli</taxon>
        <taxon>Lactobacillales</taxon>
        <taxon>Enterococcaceae</taxon>
        <taxon>Enterococcus</taxon>
    </lineage>
</organism>